<dbReference type="RefSeq" id="WP_258331909.1">
    <property type="nucleotide sequence ID" value="NZ_JAPTGG010000008.1"/>
</dbReference>
<keyword evidence="2" id="KW-0378">Hydrolase</keyword>
<dbReference type="AlphaFoldDB" id="A0A9J6RNQ0"/>
<dbReference type="GO" id="GO:0005829">
    <property type="term" value="C:cytosol"/>
    <property type="evidence" value="ECO:0007669"/>
    <property type="project" value="TreeGrafter"/>
</dbReference>
<dbReference type="NCBIfam" id="TIGR00730">
    <property type="entry name" value="Rossman fold protein, TIGR00730 family"/>
    <property type="match status" value="1"/>
</dbReference>
<dbReference type="Proteomes" id="UP001069090">
    <property type="component" value="Unassembled WGS sequence"/>
</dbReference>
<accession>A0A9J6RNQ0</accession>
<evidence type="ECO:0000313" key="3">
    <source>
        <dbReference type="EMBL" id="MCZ0865767.1"/>
    </source>
</evidence>
<protein>
    <recommendedName>
        <fullName evidence="2">Cytokinin riboside 5'-monophosphate phosphoribohydrolase</fullName>
        <ecNumber evidence="2">3.2.2.n1</ecNumber>
    </recommendedName>
</protein>
<evidence type="ECO:0000313" key="4">
    <source>
        <dbReference type="Proteomes" id="UP001069090"/>
    </source>
</evidence>
<evidence type="ECO:0000256" key="2">
    <source>
        <dbReference type="RuleBase" id="RU363015"/>
    </source>
</evidence>
<dbReference type="InterPro" id="IPR005269">
    <property type="entry name" value="LOG"/>
</dbReference>
<reference evidence="3 4" key="1">
    <citation type="submission" date="2022-12" db="EMBL/GenBank/DDBJ databases">
        <title>Dasania phycosphaerae sp. nov., isolated from particulate material of the south coast of Korea.</title>
        <authorList>
            <person name="Jiang Y."/>
        </authorList>
    </citation>
    <scope>NUCLEOTIDE SEQUENCE [LARGE SCALE GENOMIC DNA]</scope>
    <source>
        <strain evidence="3 4">GY-19</strain>
    </source>
</reference>
<keyword evidence="2" id="KW-0203">Cytokinin biosynthesis</keyword>
<dbReference type="GO" id="GO:0009691">
    <property type="term" value="P:cytokinin biosynthetic process"/>
    <property type="evidence" value="ECO:0007669"/>
    <property type="project" value="UniProtKB-UniRule"/>
</dbReference>
<evidence type="ECO:0000256" key="1">
    <source>
        <dbReference type="ARBA" id="ARBA00000274"/>
    </source>
</evidence>
<comment type="catalytic activity">
    <reaction evidence="1">
        <text>AMP + H2O = D-ribose 5-phosphate + adenine</text>
        <dbReference type="Rhea" id="RHEA:20129"/>
        <dbReference type="ChEBI" id="CHEBI:15377"/>
        <dbReference type="ChEBI" id="CHEBI:16708"/>
        <dbReference type="ChEBI" id="CHEBI:78346"/>
        <dbReference type="ChEBI" id="CHEBI:456215"/>
        <dbReference type="EC" id="3.2.2.4"/>
    </reaction>
</comment>
<sequence>MTDLKKPYKAAKVFPTAEEDVGAAKLSPSTPQTSSPAYRLAYSDNEFLLRDELRPLRLQLELLKPDLLQDEQGIEATVVVFGSARIPDAETAANHLAEAKHKAEMQPNNSALLKQVAEAERVLRNSFYYEEARKFARLITQDSASDDECDFMIITGGGPGIMEAANRGAMEAGGKSIGLNIVLPFEQRPNPYVTPELCFQFHYFAIRKMHFLKRARALLACPGGFGTLDELFETLTLIQTKKIKPLPVLLMGSDYWRRMINFEMLVEEGMIEEQDLALFQFVDSAEQARDIVRAHWGI</sequence>
<dbReference type="PANTHER" id="PTHR43393">
    <property type="entry name" value="CYTOKININ RIBOSIDE 5'-MONOPHOSPHATE PHOSPHORIBOHYDROLASE"/>
    <property type="match status" value="1"/>
</dbReference>
<dbReference type="SUPFAM" id="SSF102405">
    <property type="entry name" value="MCP/YpsA-like"/>
    <property type="match status" value="1"/>
</dbReference>
<proteinExistence type="inferred from homology"/>
<comment type="similarity">
    <text evidence="2">Belongs to the LOG family.</text>
</comment>
<keyword evidence="4" id="KW-1185">Reference proteome</keyword>
<organism evidence="3 4">
    <name type="scientific">Dasania phycosphaerae</name>
    <dbReference type="NCBI Taxonomy" id="2950436"/>
    <lineage>
        <taxon>Bacteria</taxon>
        <taxon>Pseudomonadati</taxon>
        <taxon>Pseudomonadota</taxon>
        <taxon>Gammaproteobacteria</taxon>
        <taxon>Cellvibrionales</taxon>
        <taxon>Spongiibacteraceae</taxon>
        <taxon>Dasania</taxon>
    </lineage>
</organism>
<dbReference type="EMBL" id="JAPTGG010000008">
    <property type="protein sequence ID" value="MCZ0865767.1"/>
    <property type="molecule type" value="Genomic_DNA"/>
</dbReference>
<dbReference type="Pfam" id="PF03641">
    <property type="entry name" value="Lysine_decarbox"/>
    <property type="match status" value="1"/>
</dbReference>
<gene>
    <name evidence="3" type="ORF">O0V09_11170</name>
</gene>
<dbReference type="InterPro" id="IPR031100">
    <property type="entry name" value="LOG_fam"/>
</dbReference>
<dbReference type="PANTHER" id="PTHR43393:SF3">
    <property type="entry name" value="LYSINE DECARBOXYLASE-LIKE PROTEIN"/>
    <property type="match status" value="1"/>
</dbReference>
<comment type="caution">
    <text evidence="3">The sequence shown here is derived from an EMBL/GenBank/DDBJ whole genome shotgun (WGS) entry which is preliminary data.</text>
</comment>
<name>A0A9J6RNQ0_9GAMM</name>
<dbReference type="InterPro" id="IPR052341">
    <property type="entry name" value="LOG_family_nucleotidases"/>
</dbReference>
<dbReference type="GO" id="GO:0008714">
    <property type="term" value="F:AMP nucleosidase activity"/>
    <property type="evidence" value="ECO:0007669"/>
    <property type="project" value="UniProtKB-EC"/>
</dbReference>
<dbReference type="Gene3D" id="3.40.50.450">
    <property type="match status" value="1"/>
</dbReference>
<dbReference type="EC" id="3.2.2.n1" evidence="2"/>